<dbReference type="InterPro" id="IPR029787">
    <property type="entry name" value="Nucleotide_cyclase"/>
</dbReference>
<evidence type="ECO:0000256" key="5">
    <source>
        <dbReference type="ARBA" id="ARBA00023136"/>
    </source>
</evidence>
<dbReference type="NCBIfam" id="TIGR00254">
    <property type="entry name" value="GGDEF"/>
    <property type="match status" value="1"/>
</dbReference>
<dbReference type="SMART" id="SM00304">
    <property type="entry name" value="HAMP"/>
    <property type="match status" value="1"/>
</dbReference>
<name>A0A0K0XSE7_9GAMM</name>
<dbReference type="PROSITE" id="PS50885">
    <property type="entry name" value="HAMP"/>
    <property type="match status" value="1"/>
</dbReference>
<evidence type="ECO:0000256" key="1">
    <source>
        <dbReference type="ARBA" id="ARBA00004651"/>
    </source>
</evidence>
<dbReference type="STRING" id="1579979.WM2015_219"/>
<dbReference type="GO" id="GO:0007165">
    <property type="term" value="P:signal transduction"/>
    <property type="evidence" value="ECO:0007669"/>
    <property type="project" value="InterPro"/>
</dbReference>
<dbReference type="Pfam" id="PF00563">
    <property type="entry name" value="EAL"/>
    <property type="match status" value="1"/>
</dbReference>
<organism evidence="6 7">
    <name type="scientific">Wenzhouxiangella marina</name>
    <dbReference type="NCBI Taxonomy" id="1579979"/>
    <lineage>
        <taxon>Bacteria</taxon>
        <taxon>Pseudomonadati</taxon>
        <taxon>Pseudomonadota</taxon>
        <taxon>Gammaproteobacteria</taxon>
        <taxon>Chromatiales</taxon>
        <taxon>Wenzhouxiangellaceae</taxon>
        <taxon>Wenzhouxiangella</taxon>
    </lineage>
</organism>
<evidence type="ECO:0000313" key="6">
    <source>
        <dbReference type="EMBL" id="AKS40608.1"/>
    </source>
</evidence>
<dbReference type="InterPro" id="IPR003660">
    <property type="entry name" value="HAMP_dom"/>
</dbReference>
<dbReference type="SUPFAM" id="SSF141868">
    <property type="entry name" value="EAL domain-like"/>
    <property type="match status" value="1"/>
</dbReference>
<dbReference type="Pfam" id="PF00990">
    <property type="entry name" value="GGDEF"/>
    <property type="match status" value="1"/>
</dbReference>
<dbReference type="Gene3D" id="3.30.70.270">
    <property type="match status" value="1"/>
</dbReference>
<dbReference type="PANTHER" id="PTHR44757">
    <property type="entry name" value="DIGUANYLATE CYCLASE DGCP"/>
    <property type="match status" value="1"/>
</dbReference>
<evidence type="ECO:0000256" key="2">
    <source>
        <dbReference type="ARBA" id="ARBA00022475"/>
    </source>
</evidence>
<dbReference type="Gene3D" id="6.10.340.10">
    <property type="match status" value="1"/>
</dbReference>
<dbReference type="PROSITE" id="PS50883">
    <property type="entry name" value="EAL"/>
    <property type="match status" value="1"/>
</dbReference>
<keyword evidence="3" id="KW-0812">Transmembrane</keyword>
<keyword evidence="4" id="KW-1133">Transmembrane helix</keyword>
<dbReference type="Pfam" id="PF00672">
    <property type="entry name" value="HAMP"/>
    <property type="match status" value="1"/>
</dbReference>
<accession>A0A0K0XSE7</accession>
<dbReference type="Proteomes" id="UP000066624">
    <property type="component" value="Chromosome"/>
</dbReference>
<dbReference type="SMART" id="SM00267">
    <property type="entry name" value="GGDEF"/>
    <property type="match status" value="1"/>
</dbReference>
<keyword evidence="7" id="KW-1185">Reference proteome</keyword>
<keyword evidence="2" id="KW-1003">Cell membrane</keyword>
<dbReference type="CDD" id="cd01949">
    <property type="entry name" value="GGDEF"/>
    <property type="match status" value="1"/>
</dbReference>
<gene>
    <name evidence="6" type="ORF">WM2015_219</name>
</gene>
<dbReference type="InterPro" id="IPR043128">
    <property type="entry name" value="Rev_trsase/Diguanyl_cyclase"/>
</dbReference>
<sequence length="706" mass="77541">MMLGGLQRKLVLGLIAAVLVLLLVLTTLWVMGSRSQLELVRNATDTMHEQAVIDLERRGQLAASFIADGLPNLIYYYDLQGLHGLATSALEQDDIEYVLIYDRDGRILHDGTDTVERFGEVMNDTLAAAVIGSDERLAQWSESVVDISQPVHLGQEVIGGVRIGVSRSASELAIGERQQMLGERVQSIFVEQLRVLLLAFLLLMVVAILLGWLVGRGLVRPIRDLAAAVRNLEAGRFDAIELHSGRRDELGDLVRSFGHMTDTIEAHDQAIRKLAYQDALTGLPNRLMFRELLDDTLNEYAGTGRPMGLMFIDLDDFKRINDTLGHDAGDEVLIEVARRLRDCASRSGQDAGNDRTLIARLGGDEFVALVSGGEIGQRCRRLAERILEALKQAFTAGRQRVHLSASIGITCYPDDAHNSKLLLKCGDLAMYQAKVQGKNGYAFYSDKLTLAADRLLLLEQDLRQAMEAGELRVAYQPIVEVKTSRLVGAEALLRWHHPELGDVPPEQFVAVAEASSLIDELGAQAIDTACQDAQAWQSELPGVRVAVNVSGRQMLKRGLDQRVLQALENSGLPPELLSVELTESSLLHDQFLASEILGTLRQHGVGIWLDDFGTGFSGLSHLRQVQVDGVKIDRSFIADLLTDANDLALTSAIIAMAHSIDMQVIAEGVESTEQLQLLTDRGCDLAQGFLFGRAMPAEALIERFRP</sequence>
<dbReference type="OrthoDB" id="5800525at2"/>
<evidence type="ECO:0000256" key="4">
    <source>
        <dbReference type="ARBA" id="ARBA00022989"/>
    </source>
</evidence>
<proteinExistence type="predicted"/>
<dbReference type="KEGG" id="wma:WM2015_219"/>
<dbReference type="PROSITE" id="PS50887">
    <property type="entry name" value="GGDEF"/>
    <property type="match status" value="1"/>
</dbReference>
<dbReference type="CDD" id="cd01948">
    <property type="entry name" value="EAL"/>
    <property type="match status" value="1"/>
</dbReference>
<dbReference type="AlphaFoldDB" id="A0A0K0XSE7"/>
<dbReference type="Gene3D" id="3.20.20.450">
    <property type="entry name" value="EAL domain"/>
    <property type="match status" value="1"/>
</dbReference>
<dbReference type="SUPFAM" id="SSF55073">
    <property type="entry name" value="Nucleotide cyclase"/>
    <property type="match status" value="1"/>
</dbReference>
<dbReference type="InterPro" id="IPR033463">
    <property type="entry name" value="sCache_3"/>
</dbReference>
<dbReference type="InterPro" id="IPR000160">
    <property type="entry name" value="GGDEF_dom"/>
</dbReference>
<dbReference type="PATRIC" id="fig|1579979.3.peg.224"/>
<dbReference type="CDD" id="cd06225">
    <property type="entry name" value="HAMP"/>
    <property type="match status" value="1"/>
</dbReference>
<dbReference type="SMART" id="SM00052">
    <property type="entry name" value="EAL"/>
    <property type="match status" value="1"/>
</dbReference>
<reference evidence="6 7" key="1">
    <citation type="submission" date="2015-07" db="EMBL/GenBank/DDBJ databases">
        <authorList>
            <person name="Noorani M."/>
        </authorList>
    </citation>
    <scope>NUCLEOTIDE SEQUENCE [LARGE SCALE GENOMIC DNA]</scope>
    <source>
        <strain evidence="6 7">KCTC 42284</strain>
    </source>
</reference>
<evidence type="ECO:0000256" key="3">
    <source>
        <dbReference type="ARBA" id="ARBA00022692"/>
    </source>
</evidence>
<dbReference type="InterPro" id="IPR001633">
    <property type="entry name" value="EAL_dom"/>
</dbReference>
<keyword evidence="5" id="KW-0472">Membrane</keyword>
<dbReference type="InterPro" id="IPR035919">
    <property type="entry name" value="EAL_sf"/>
</dbReference>
<evidence type="ECO:0000313" key="7">
    <source>
        <dbReference type="Proteomes" id="UP000066624"/>
    </source>
</evidence>
<protein>
    <submittedName>
        <fullName evidence="6">DeoR faimly transcriptional regulator</fullName>
    </submittedName>
</protein>
<dbReference type="RefSeq" id="WP_049724304.1">
    <property type="nucleotide sequence ID" value="NZ_CP012154.1"/>
</dbReference>
<dbReference type="Pfam" id="PF17203">
    <property type="entry name" value="sCache_3_2"/>
    <property type="match status" value="1"/>
</dbReference>
<dbReference type="SUPFAM" id="SSF158472">
    <property type="entry name" value="HAMP domain-like"/>
    <property type="match status" value="1"/>
</dbReference>
<dbReference type="GO" id="GO:0005886">
    <property type="term" value="C:plasma membrane"/>
    <property type="evidence" value="ECO:0007669"/>
    <property type="project" value="UniProtKB-SubCell"/>
</dbReference>
<dbReference type="PANTHER" id="PTHR44757:SF2">
    <property type="entry name" value="BIOFILM ARCHITECTURE MAINTENANCE PROTEIN MBAA"/>
    <property type="match status" value="1"/>
</dbReference>
<dbReference type="InterPro" id="IPR052155">
    <property type="entry name" value="Biofilm_reg_signaling"/>
</dbReference>
<dbReference type="EMBL" id="CP012154">
    <property type="protein sequence ID" value="AKS40608.1"/>
    <property type="molecule type" value="Genomic_DNA"/>
</dbReference>
<comment type="subcellular location">
    <subcellularLocation>
        <location evidence="1">Cell membrane</location>
        <topology evidence="1">Multi-pass membrane protein</topology>
    </subcellularLocation>
</comment>